<dbReference type="AlphaFoldDB" id="A0A6S6VZE1"/>
<gene>
    <name evidence="1" type="ORF">PTTW11_04248</name>
</gene>
<accession>A0A6S6VZE1</accession>
<dbReference type="Proteomes" id="UP000472372">
    <property type="component" value="Chromosome 3"/>
</dbReference>
<evidence type="ECO:0000313" key="2">
    <source>
        <dbReference type="Proteomes" id="UP000472372"/>
    </source>
</evidence>
<reference evidence="1" key="1">
    <citation type="submission" date="2021-02" db="EMBL/GenBank/DDBJ databases">
        <authorList>
            <person name="Syme A R."/>
            <person name="Syme A R."/>
            <person name="Moolhuijzen P."/>
        </authorList>
    </citation>
    <scope>NUCLEOTIDE SEQUENCE</scope>
    <source>
        <strain evidence="1">W1-1</strain>
    </source>
</reference>
<dbReference type="EMBL" id="HG992979">
    <property type="protein sequence ID" value="CAE7027452.1"/>
    <property type="molecule type" value="Genomic_DNA"/>
</dbReference>
<evidence type="ECO:0000313" key="1">
    <source>
        <dbReference type="EMBL" id="CAE7027452.1"/>
    </source>
</evidence>
<sequence>MHSTIVILLAGFAALAAAVEPPPPPRGHACQIKYDYCNVEPGTRRENSCLWNCGPKDHRENHSGVCFLYVFSFVNGKAEQEGGAPLRYCSWDETTHLH</sequence>
<name>A0A6S6VZE1_9PLEO</name>
<organism evidence="1 2">
    <name type="scientific">Pyrenophora teres f. teres</name>
    <dbReference type="NCBI Taxonomy" id="97479"/>
    <lineage>
        <taxon>Eukaryota</taxon>
        <taxon>Fungi</taxon>
        <taxon>Dikarya</taxon>
        <taxon>Ascomycota</taxon>
        <taxon>Pezizomycotina</taxon>
        <taxon>Dothideomycetes</taxon>
        <taxon>Pleosporomycetidae</taxon>
        <taxon>Pleosporales</taxon>
        <taxon>Pleosporineae</taxon>
        <taxon>Pleosporaceae</taxon>
        <taxon>Pyrenophora</taxon>
    </lineage>
</organism>
<protein>
    <submittedName>
        <fullName evidence="1">Uncharacterized protein</fullName>
    </submittedName>
</protein>
<proteinExistence type="predicted"/>